<keyword evidence="1 4" id="KW-0147">Chitin-binding</keyword>
<evidence type="ECO:0000256" key="8">
    <source>
        <dbReference type="SAM" id="SignalP"/>
    </source>
</evidence>
<gene>
    <name evidence="11" type="ORF">ACHAW5_005612</name>
</gene>
<dbReference type="Gene3D" id="3.20.20.80">
    <property type="entry name" value="Glycosidases"/>
    <property type="match status" value="1"/>
</dbReference>
<evidence type="ECO:0000256" key="2">
    <source>
        <dbReference type="ARBA" id="ARBA00022801"/>
    </source>
</evidence>
<dbReference type="InterPro" id="IPR001002">
    <property type="entry name" value="Chitin-bd_1"/>
</dbReference>
<dbReference type="PROSITE" id="PS51257">
    <property type="entry name" value="PROKAR_LIPOPROTEIN"/>
    <property type="match status" value="1"/>
</dbReference>
<dbReference type="GO" id="GO:0008061">
    <property type="term" value="F:chitin binding"/>
    <property type="evidence" value="ECO:0007669"/>
    <property type="project" value="UniProtKB-UniRule"/>
</dbReference>
<proteinExistence type="inferred from homology"/>
<evidence type="ECO:0000256" key="3">
    <source>
        <dbReference type="ARBA" id="ARBA00023295"/>
    </source>
</evidence>
<dbReference type="GO" id="GO:0016798">
    <property type="term" value="F:hydrolase activity, acting on glycosyl bonds"/>
    <property type="evidence" value="ECO:0007669"/>
    <property type="project" value="UniProtKB-KW"/>
</dbReference>
<keyword evidence="12" id="KW-1185">Reference proteome</keyword>
<dbReference type="InterPro" id="IPR001579">
    <property type="entry name" value="Glyco_hydro_18_chit_AS"/>
</dbReference>
<dbReference type="Gene3D" id="3.30.60.10">
    <property type="entry name" value="Endochitinase-like"/>
    <property type="match status" value="1"/>
</dbReference>
<evidence type="ECO:0000259" key="9">
    <source>
        <dbReference type="PROSITE" id="PS50941"/>
    </source>
</evidence>
<dbReference type="InterPro" id="IPR036861">
    <property type="entry name" value="Endochitinase-like_sf"/>
</dbReference>
<dbReference type="SMART" id="SM00270">
    <property type="entry name" value="ChtBD1"/>
    <property type="match status" value="1"/>
</dbReference>
<dbReference type="SUPFAM" id="SSF57016">
    <property type="entry name" value="Plant lectins/antimicrobial peptides"/>
    <property type="match status" value="1"/>
</dbReference>
<evidence type="ECO:0000256" key="5">
    <source>
        <dbReference type="RuleBase" id="RU000489"/>
    </source>
</evidence>
<evidence type="ECO:0000256" key="1">
    <source>
        <dbReference type="ARBA" id="ARBA00022669"/>
    </source>
</evidence>
<feature type="region of interest" description="Disordered" evidence="7">
    <location>
        <begin position="77"/>
        <end position="105"/>
    </location>
</feature>
<evidence type="ECO:0000313" key="11">
    <source>
        <dbReference type="EMBL" id="KAL3779785.1"/>
    </source>
</evidence>
<dbReference type="EMBL" id="JALLAZ020001146">
    <property type="protein sequence ID" value="KAL3779785.1"/>
    <property type="molecule type" value="Genomic_DNA"/>
</dbReference>
<evidence type="ECO:0000256" key="6">
    <source>
        <dbReference type="RuleBase" id="RU004453"/>
    </source>
</evidence>
<keyword evidence="4" id="KW-1015">Disulfide bond</keyword>
<feature type="domain" description="Chitin-binding type-1" evidence="9">
    <location>
        <begin position="31"/>
        <end position="74"/>
    </location>
</feature>
<dbReference type="Pfam" id="PF00704">
    <property type="entry name" value="Glyco_hydro_18"/>
    <property type="match status" value="1"/>
</dbReference>
<keyword evidence="2 5" id="KW-0378">Hydrolase</keyword>
<accession>A0ABD3NV12</accession>
<evidence type="ECO:0000256" key="4">
    <source>
        <dbReference type="PROSITE-ProRule" id="PRU00261"/>
    </source>
</evidence>
<dbReference type="AlphaFoldDB" id="A0ABD3NV12"/>
<dbReference type="CDD" id="cd00035">
    <property type="entry name" value="ChtBD1"/>
    <property type="match status" value="1"/>
</dbReference>
<comment type="caution">
    <text evidence="11">The sequence shown here is derived from an EMBL/GenBank/DDBJ whole genome shotgun (WGS) entry which is preliminary data.</text>
</comment>
<sequence length="538" mass="57374">MRILYRAIARSVALVTLVSLPAVHGQCAAATGSCGPSITCASLGFPTYCCSQWGYCGTGAAYCGTCCQNGPCTSGPSPTSPPPPPPSPPSPSPPPPSPPSGFNYNANHGEDSRLVAYVGNWQACPTPSQYDAYTHLVIAFAVSYTWAPTKNNCDQQCAIASTVPICNNLNNQALVDTWRAAGKKVILSFGGAGMGGSWSGDQNNCWDYCFGKEEQLATNLVSIINNQKFDGIDIDYEYCYDINGSQAGRCPQRSASYTDLKAQTFLDSLTSKLRVKLDALQVTNGYNRGRYELTHAPMDSDLTPSTSKYFQILKARRADLDFLLPQFYNGVTKAHVDGFGGSGAGAMSAASLFSSLANDLFNMEPNKVVFGFCVSDCSATGSNANAAQAVKVMSDLKIYNNGQFSCNGGAFFWKPTTPKPTTAIPTAALPTAGSSNQPTANPTSTSLIISRDNRCGKSEIDARETCGPICASQNDCPSGTSCCTVIENFCGSILDGLTPIRSAIKASERHATECTELLWFTVYLNSSDGYRLMKYLYT</sequence>
<comment type="similarity">
    <text evidence="6">Belongs to the glycosyl hydrolase 18 family.</text>
</comment>
<organism evidence="11 12">
    <name type="scientific">Stephanodiscus triporus</name>
    <dbReference type="NCBI Taxonomy" id="2934178"/>
    <lineage>
        <taxon>Eukaryota</taxon>
        <taxon>Sar</taxon>
        <taxon>Stramenopiles</taxon>
        <taxon>Ochrophyta</taxon>
        <taxon>Bacillariophyta</taxon>
        <taxon>Coscinodiscophyceae</taxon>
        <taxon>Thalassiosirophycidae</taxon>
        <taxon>Stephanodiscales</taxon>
        <taxon>Stephanodiscaceae</taxon>
        <taxon>Stephanodiscus</taxon>
    </lineage>
</organism>
<evidence type="ECO:0000313" key="12">
    <source>
        <dbReference type="Proteomes" id="UP001530315"/>
    </source>
</evidence>
<feature type="chain" id="PRO_5044762904" description="Chitinase" evidence="8">
    <location>
        <begin position="26"/>
        <end position="538"/>
    </location>
</feature>
<name>A0ABD3NV12_9STRA</name>
<dbReference type="PROSITE" id="PS50941">
    <property type="entry name" value="CHIT_BIND_I_2"/>
    <property type="match status" value="1"/>
</dbReference>
<protein>
    <recommendedName>
        <fullName evidence="13">Chitinase</fullName>
    </recommendedName>
</protein>
<dbReference type="InterPro" id="IPR017853">
    <property type="entry name" value="GH"/>
</dbReference>
<keyword evidence="8" id="KW-0732">Signal</keyword>
<feature type="domain" description="GH18" evidence="10">
    <location>
        <begin position="112"/>
        <end position="432"/>
    </location>
</feature>
<evidence type="ECO:0008006" key="13">
    <source>
        <dbReference type="Google" id="ProtNLM"/>
    </source>
</evidence>
<feature type="disulfide bond" evidence="4">
    <location>
        <begin position="49"/>
        <end position="63"/>
    </location>
</feature>
<evidence type="ECO:0000256" key="7">
    <source>
        <dbReference type="SAM" id="MobiDB-lite"/>
    </source>
</evidence>
<comment type="caution">
    <text evidence="4">Lacks conserved residue(s) required for the propagation of feature annotation.</text>
</comment>
<dbReference type="SUPFAM" id="SSF51445">
    <property type="entry name" value="(Trans)glycosidases"/>
    <property type="match status" value="1"/>
</dbReference>
<dbReference type="PROSITE" id="PS01095">
    <property type="entry name" value="GH18_1"/>
    <property type="match status" value="1"/>
</dbReference>
<dbReference type="PROSITE" id="PS51910">
    <property type="entry name" value="GH18_2"/>
    <property type="match status" value="1"/>
</dbReference>
<feature type="compositionally biased region" description="Pro residues" evidence="7">
    <location>
        <begin position="78"/>
        <end position="99"/>
    </location>
</feature>
<dbReference type="InterPro" id="IPR001223">
    <property type="entry name" value="Glyco_hydro18_cat"/>
</dbReference>
<dbReference type="Proteomes" id="UP001530315">
    <property type="component" value="Unassembled WGS sequence"/>
</dbReference>
<reference evidence="11 12" key="1">
    <citation type="submission" date="2024-10" db="EMBL/GenBank/DDBJ databases">
        <title>Updated reference genomes for cyclostephanoid diatoms.</title>
        <authorList>
            <person name="Roberts W.R."/>
            <person name="Alverson A.J."/>
        </authorList>
    </citation>
    <scope>NUCLEOTIDE SEQUENCE [LARGE SCALE GENOMIC DNA]</scope>
    <source>
        <strain evidence="11 12">AJA276-08</strain>
    </source>
</reference>
<feature type="signal peptide" evidence="8">
    <location>
        <begin position="1"/>
        <end position="25"/>
    </location>
</feature>
<evidence type="ECO:0000259" key="10">
    <source>
        <dbReference type="PROSITE" id="PS51910"/>
    </source>
</evidence>
<keyword evidence="3 5" id="KW-0326">Glycosidase</keyword>